<dbReference type="AlphaFoldDB" id="A0A381T992"/>
<feature type="domain" description="Hydantoinase B/oxoprolinase" evidence="1">
    <location>
        <begin position="1"/>
        <end position="511"/>
    </location>
</feature>
<evidence type="ECO:0000313" key="2">
    <source>
        <dbReference type="EMBL" id="SVA12309.1"/>
    </source>
</evidence>
<organism evidence="2">
    <name type="scientific">marine metagenome</name>
    <dbReference type="NCBI Taxonomy" id="408172"/>
    <lineage>
        <taxon>unclassified sequences</taxon>
        <taxon>metagenomes</taxon>
        <taxon>ecological metagenomes</taxon>
    </lineage>
</organism>
<dbReference type="PANTHER" id="PTHR11365:SF23">
    <property type="entry name" value="HYPOTHETICAL 5-OXOPROLINASE (EUROFUNG)-RELATED"/>
    <property type="match status" value="1"/>
</dbReference>
<name>A0A381T992_9ZZZZ</name>
<dbReference type="PANTHER" id="PTHR11365">
    <property type="entry name" value="5-OXOPROLINASE RELATED"/>
    <property type="match status" value="1"/>
</dbReference>
<feature type="non-terminal residue" evidence="2">
    <location>
        <position position="1"/>
    </location>
</feature>
<dbReference type="EMBL" id="UINC01004167">
    <property type="protein sequence ID" value="SVA12309.1"/>
    <property type="molecule type" value="Genomic_DNA"/>
</dbReference>
<proteinExistence type="predicted"/>
<dbReference type="InterPro" id="IPR045079">
    <property type="entry name" value="Oxoprolinase-like"/>
</dbReference>
<evidence type="ECO:0000259" key="1">
    <source>
        <dbReference type="Pfam" id="PF02538"/>
    </source>
</evidence>
<reference evidence="2" key="1">
    <citation type="submission" date="2018-05" db="EMBL/GenBank/DDBJ databases">
        <authorList>
            <person name="Lanie J.A."/>
            <person name="Ng W.-L."/>
            <person name="Kazmierczak K.M."/>
            <person name="Andrzejewski T.M."/>
            <person name="Davidsen T.M."/>
            <person name="Wayne K.J."/>
            <person name="Tettelin H."/>
            <person name="Glass J.I."/>
            <person name="Rusch D."/>
            <person name="Podicherti R."/>
            <person name="Tsui H.-C.T."/>
            <person name="Winkler M.E."/>
        </authorList>
    </citation>
    <scope>NUCLEOTIDE SEQUENCE</scope>
</reference>
<sequence>VRNAFISGAEQMRRNLYRSSFSPVIYEMKDCSVGIFNAEGDLLGQAPGLPFFLGSLGGTIRAVIAQKNVDIFHADDIWIVNDSTICGSHLNDITVFAPIFVRNKLRGFAGAKAHCNDVGAKDPGYVGDTTDIFQEGLRIGPTRIVDSGKMDKQIMDLIALNSRFPIAIVGDLMAEFTACRTGVECFKSIVDRYGWIQVSMSIDEIFRQAEELDRESVRLIPNGEYSSEGSLDNDGVTTEPVNVKVTVRINNDEMEVDLTGSSSQCTGSVNSGLVQTRSAIEQAFKFLVNPSIAVSGGNFRNLRTIVPKGTCFNPNETAPCLHYGPHLMLAMDLIIRALSSAIPDRTAAGHVGDSWNVTLVGEDENGLFLSGESLVGGWGAYQGGDGESALIHSAAGDFKNFPIETQEQRYPLRILKYGLREGSGGIGSWVGGKGIVKEYEVLSPCRLQLWFERVGTPSWGLFGGRDGAPPDVSVTIPGKKPKKIYKVNAMPIPVGTKILVKTGGGGGWGNPEENID</sequence>
<dbReference type="Pfam" id="PF02538">
    <property type="entry name" value="Hydantoinase_B"/>
    <property type="match status" value="1"/>
</dbReference>
<accession>A0A381T992</accession>
<dbReference type="GO" id="GO:0005829">
    <property type="term" value="C:cytosol"/>
    <property type="evidence" value="ECO:0007669"/>
    <property type="project" value="TreeGrafter"/>
</dbReference>
<protein>
    <recommendedName>
        <fullName evidence="1">Hydantoinase B/oxoprolinase domain-containing protein</fullName>
    </recommendedName>
</protein>
<dbReference type="InterPro" id="IPR003692">
    <property type="entry name" value="Hydantoinase_B"/>
</dbReference>
<dbReference type="GO" id="GO:0017168">
    <property type="term" value="F:5-oxoprolinase (ATP-hydrolyzing) activity"/>
    <property type="evidence" value="ECO:0007669"/>
    <property type="project" value="TreeGrafter"/>
</dbReference>
<dbReference type="GO" id="GO:0006749">
    <property type="term" value="P:glutathione metabolic process"/>
    <property type="evidence" value="ECO:0007669"/>
    <property type="project" value="TreeGrafter"/>
</dbReference>
<gene>
    <name evidence="2" type="ORF">METZ01_LOCUS65163</name>
</gene>